<reference evidence="2" key="1">
    <citation type="submission" date="2014-11" db="EMBL/GenBank/DDBJ databases">
        <authorList>
            <person name="Amaro Gonzalez C."/>
        </authorList>
    </citation>
    <scope>NUCLEOTIDE SEQUENCE</scope>
</reference>
<feature type="region of interest" description="Disordered" evidence="1">
    <location>
        <begin position="1"/>
        <end position="20"/>
    </location>
</feature>
<evidence type="ECO:0000256" key="1">
    <source>
        <dbReference type="SAM" id="MobiDB-lite"/>
    </source>
</evidence>
<dbReference type="EMBL" id="GBXM01097557">
    <property type="protein sequence ID" value="JAH11020.1"/>
    <property type="molecule type" value="Transcribed_RNA"/>
</dbReference>
<proteinExistence type="predicted"/>
<sequence length="50" mass="5801">MDKQPEHIMPLQLRGTKRPHPEEEGEVLHLLISLAVILWPLLSRCVSILY</sequence>
<dbReference type="AlphaFoldDB" id="A0A0E9PXH7"/>
<organism evidence="2">
    <name type="scientific">Anguilla anguilla</name>
    <name type="common">European freshwater eel</name>
    <name type="synonym">Muraena anguilla</name>
    <dbReference type="NCBI Taxonomy" id="7936"/>
    <lineage>
        <taxon>Eukaryota</taxon>
        <taxon>Metazoa</taxon>
        <taxon>Chordata</taxon>
        <taxon>Craniata</taxon>
        <taxon>Vertebrata</taxon>
        <taxon>Euteleostomi</taxon>
        <taxon>Actinopterygii</taxon>
        <taxon>Neopterygii</taxon>
        <taxon>Teleostei</taxon>
        <taxon>Anguilliformes</taxon>
        <taxon>Anguillidae</taxon>
        <taxon>Anguilla</taxon>
    </lineage>
</organism>
<protein>
    <submittedName>
        <fullName evidence="2">Uncharacterized protein</fullName>
    </submittedName>
</protein>
<name>A0A0E9PXH7_ANGAN</name>
<reference evidence="2" key="2">
    <citation type="journal article" date="2015" name="Fish Shellfish Immunol.">
        <title>Early steps in the European eel (Anguilla anguilla)-Vibrio vulnificus interaction in the gills: Role of the RtxA13 toxin.</title>
        <authorList>
            <person name="Callol A."/>
            <person name="Pajuelo D."/>
            <person name="Ebbesson L."/>
            <person name="Teles M."/>
            <person name="MacKenzie S."/>
            <person name="Amaro C."/>
        </authorList>
    </citation>
    <scope>NUCLEOTIDE SEQUENCE</scope>
</reference>
<dbReference type="EMBL" id="GBXM01099590">
    <property type="protein sequence ID" value="JAH08987.1"/>
    <property type="molecule type" value="Transcribed_RNA"/>
</dbReference>
<evidence type="ECO:0000313" key="2">
    <source>
        <dbReference type="EMBL" id="JAH08987.1"/>
    </source>
</evidence>
<accession>A0A0E9PXH7</accession>